<sequence length="460" mass="52566">DSSSAFTMNDIYKAAVEQLTDEQKNEFKAAFDIFVQDAEDGCISTKELGKVMRMLGQNPTPEELQEMIDEVDEDGSGTVDFDEFLVMMVRCMKDDSKGKTEEELAELFRMFDKNTDGYIDLEELKQMLESTGEAITEDDIEELMKDGDKNNDGKIDYDEFLEFMKGVDAEWLRAQLETSAELLLLDCRTHERYEAAHVRRAVHLAVPGLMLRRLRRGTVPVRTVIPHPEHKERFVSRCSTDTKLREEGCRAYYLHGGFVKFQTEYPEHCETLLDSSSPTAAPTILPYLYLGCAKDSTNLEVLGQHNIKYILNVTPNLPNVFQHEGRFRYKQIPISDHWSQNLSQFFPEAISFIDEARSKQCGILVHCLAGISRSVTVTVAYLMQRLHMSLNDAYDFVKRKKSNISPNFNFMGQLLDFERTLERLHSPCDDDCSGSGSEEPLFFTTPTAHNVFQLDTLEST</sequence>
<dbReference type="Gene3D" id="3.90.190.10">
    <property type="entry name" value="Protein tyrosine phosphatase superfamily"/>
    <property type="match status" value="1"/>
</dbReference>
<dbReference type="Pfam" id="PF13499">
    <property type="entry name" value="EF-hand_7"/>
    <property type="match status" value="1"/>
</dbReference>
<evidence type="ECO:0000256" key="17">
    <source>
        <dbReference type="ARBA" id="ARBA00048336"/>
    </source>
</evidence>
<evidence type="ECO:0000259" key="22">
    <source>
        <dbReference type="PROSITE" id="PS50222"/>
    </source>
</evidence>
<dbReference type="InterPro" id="IPR008343">
    <property type="entry name" value="MKP"/>
</dbReference>
<feature type="domain" description="EF-hand" evidence="22">
    <location>
        <begin position="22"/>
        <end position="58"/>
    </location>
</feature>
<organism evidence="23 24">
    <name type="scientific">Muraenolepis orangiensis</name>
    <name type="common">Patagonian moray cod</name>
    <dbReference type="NCBI Taxonomy" id="630683"/>
    <lineage>
        <taxon>Eukaryota</taxon>
        <taxon>Metazoa</taxon>
        <taxon>Chordata</taxon>
        <taxon>Craniata</taxon>
        <taxon>Vertebrata</taxon>
        <taxon>Euteleostomi</taxon>
        <taxon>Actinopterygii</taxon>
        <taxon>Neopterygii</taxon>
        <taxon>Teleostei</taxon>
        <taxon>Neoteleostei</taxon>
        <taxon>Acanthomorphata</taxon>
        <taxon>Zeiogadaria</taxon>
        <taxon>Gadariae</taxon>
        <taxon>Gadiformes</taxon>
        <taxon>Muraenolepidoidei</taxon>
        <taxon>Muraenolepididae</taxon>
        <taxon>Muraenolepis</taxon>
    </lineage>
</organism>
<dbReference type="GO" id="GO:0005829">
    <property type="term" value="C:cytosol"/>
    <property type="evidence" value="ECO:0007669"/>
    <property type="project" value="TreeGrafter"/>
</dbReference>
<feature type="non-terminal residue" evidence="23">
    <location>
        <position position="1"/>
    </location>
</feature>
<evidence type="ECO:0000256" key="4">
    <source>
        <dbReference type="ARBA" id="ARBA00013081"/>
    </source>
</evidence>
<keyword evidence="8" id="KW-0378">Hydrolase</keyword>
<dbReference type="OrthoDB" id="165342at2759"/>
<keyword evidence="6" id="KW-0479">Metal-binding</keyword>
<dbReference type="AlphaFoldDB" id="A0A9Q0I4M5"/>
<dbReference type="PROSITE" id="PS50056">
    <property type="entry name" value="TYR_PHOSPHATASE_2"/>
    <property type="match status" value="1"/>
</dbReference>
<dbReference type="GO" id="GO:0008092">
    <property type="term" value="F:cytoskeletal protein binding"/>
    <property type="evidence" value="ECO:0007669"/>
    <property type="project" value="UniProtKB-ARBA"/>
</dbReference>
<dbReference type="FunFam" id="1.10.238.10:FF:000033">
    <property type="entry name" value="Troponin C, slow skeletal and cardiac muscles"/>
    <property type="match status" value="1"/>
</dbReference>
<dbReference type="CDD" id="cd14566">
    <property type="entry name" value="DSP_MKP_classII"/>
    <property type="match status" value="1"/>
</dbReference>
<keyword evidence="7" id="KW-0677">Repeat</keyword>
<protein>
    <recommendedName>
        <fullName evidence="15">Troponin C, slow skeletal and cardiac muscles</fullName>
        <ecNumber evidence="4">3.1.3.16</ecNumber>
        <ecNumber evidence="3">3.1.3.48</ecNumber>
    </recommendedName>
</protein>
<evidence type="ECO:0000256" key="9">
    <source>
        <dbReference type="ARBA" id="ARBA00022837"/>
    </source>
</evidence>
<feature type="domain" description="EF-hand" evidence="22">
    <location>
        <begin position="59"/>
        <end position="94"/>
    </location>
</feature>
<dbReference type="PANTHER" id="PTHR10159">
    <property type="entry name" value="DUAL SPECIFICITY PROTEIN PHOSPHATASE"/>
    <property type="match status" value="1"/>
</dbReference>
<dbReference type="SUPFAM" id="SSF47473">
    <property type="entry name" value="EF-hand"/>
    <property type="match status" value="1"/>
</dbReference>
<evidence type="ECO:0000256" key="12">
    <source>
        <dbReference type="ARBA" id="ARBA00023179"/>
    </source>
</evidence>
<dbReference type="InterPro" id="IPR018247">
    <property type="entry name" value="EF_Hand_1_Ca_BS"/>
</dbReference>
<comment type="subcellular location">
    <subcellularLocation>
        <location evidence="1">Cytoplasm</location>
    </subcellularLocation>
</comment>
<evidence type="ECO:0000256" key="14">
    <source>
        <dbReference type="ARBA" id="ARBA00038202"/>
    </source>
</evidence>
<dbReference type="EC" id="3.1.3.48" evidence="3"/>
<evidence type="ECO:0000313" key="23">
    <source>
        <dbReference type="EMBL" id="KAJ3586722.1"/>
    </source>
</evidence>
<feature type="domain" description="Tyrosine specific protein phosphatases" evidence="20">
    <location>
        <begin position="344"/>
        <end position="404"/>
    </location>
</feature>
<accession>A0A9Q0I4M5</accession>
<evidence type="ECO:0000313" key="24">
    <source>
        <dbReference type="Proteomes" id="UP001148018"/>
    </source>
</evidence>
<dbReference type="GO" id="GO:0043409">
    <property type="term" value="P:negative regulation of MAPK cascade"/>
    <property type="evidence" value="ECO:0007669"/>
    <property type="project" value="TreeGrafter"/>
</dbReference>
<dbReference type="PRINTS" id="PR01764">
    <property type="entry name" value="MAPKPHPHTASE"/>
</dbReference>
<dbReference type="Pfam" id="PF00782">
    <property type="entry name" value="DSPc"/>
    <property type="match status" value="1"/>
</dbReference>
<evidence type="ECO:0000256" key="8">
    <source>
        <dbReference type="ARBA" id="ARBA00022801"/>
    </source>
</evidence>
<dbReference type="GO" id="GO:1990584">
    <property type="term" value="C:cardiac Troponin complex"/>
    <property type="evidence" value="ECO:0007669"/>
    <property type="project" value="UniProtKB-ARBA"/>
</dbReference>
<keyword evidence="9" id="KW-0106">Calcium</keyword>
<keyword evidence="12" id="KW-0514">Muscle protein</keyword>
<evidence type="ECO:0000256" key="10">
    <source>
        <dbReference type="ARBA" id="ARBA00022912"/>
    </source>
</evidence>
<evidence type="ECO:0000256" key="7">
    <source>
        <dbReference type="ARBA" id="ARBA00022737"/>
    </source>
</evidence>
<gene>
    <name evidence="23" type="ORF">NHX12_013116</name>
</gene>
<dbReference type="InterPro" id="IPR000340">
    <property type="entry name" value="Dual-sp_phosphatase_cat-dom"/>
</dbReference>
<dbReference type="InterPro" id="IPR002048">
    <property type="entry name" value="EF_hand_dom"/>
</dbReference>
<feature type="domain" description="EF-hand" evidence="22">
    <location>
        <begin position="135"/>
        <end position="170"/>
    </location>
</feature>
<dbReference type="InterPro" id="IPR029021">
    <property type="entry name" value="Prot-tyrosine_phosphatase-like"/>
</dbReference>
<dbReference type="InterPro" id="IPR036873">
    <property type="entry name" value="Rhodanese-like_dom_sf"/>
</dbReference>
<dbReference type="PROSITE" id="PS50054">
    <property type="entry name" value="TYR_PHOSPHATASE_DUAL"/>
    <property type="match status" value="1"/>
</dbReference>
<keyword evidence="11" id="KW-0007">Acetylation</keyword>
<dbReference type="PROSITE" id="PS50206">
    <property type="entry name" value="RHODANESE_3"/>
    <property type="match status" value="1"/>
</dbReference>
<dbReference type="InterPro" id="IPR020422">
    <property type="entry name" value="TYR_PHOSPHATASE_DUAL_dom"/>
</dbReference>
<evidence type="ECO:0000256" key="18">
    <source>
        <dbReference type="ARBA" id="ARBA00051722"/>
    </source>
</evidence>
<feature type="domain" description="EF-hand" evidence="22">
    <location>
        <begin position="99"/>
        <end position="134"/>
    </location>
</feature>
<comment type="catalytic activity">
    <reaction evidence="17">
        <text>O-phospho-L-threonyl-[protein] + H2O = L-threonyl-[protein] + phosphate</text>
        <dbReference type="Rhea" id="RHEA:47004"/>
        <dbReference type="Rhea" id="RHEA-COMP:11060"/>
        <dbReference type="Rhea" id="RHEA-COMP:11605"/>
        <dbReference type="ChEBI" id="CHEBI:15377"/>
        <dbReference type="ChEBI" id="CHEBI:30013"/>
        <dbReference type="ChEBI" id="CHEBI:43474"/>
        <dbReference type="ChEBI" id="CHEBI:61977"/>
        <dbReference type="EC" id="3.1.3.16"/>
    </reaction>
</comment>
<evidence type="ECO:0000256" key="6">
    <source>
        <dbReference type="ARBA" id="ARBA00022723"/>
    </source>
</evidence>
<evidence type="ECO:0000256" key="15">
    <source>
        <dbReference type="ARBA" id="ARBA00044185"/>
    </source>
</evidence>
<dbReference type="InterPro" id="IPR000387">
    <property type="entry name" value="Tyr_Pase_dom"/>
</dbReference>
<comment type="function">
    <text evidence="13">Troponin is the central regulatory protein of striated muscle contraction. Tn consists of three components: Tn-I which is the inhibitor of actomyosin ATPase, Tn-T which contains the binding site for tropomyosin and Tn-C. The binding of calcium to Tn-C abolishes the inhibitory action of Tn on actin filaments.</text>
</comment>
<comment type="caution">
    <text evidence="23">The sequence shown here is derived from an EMBL/GenBank/DDBJ whole genome shotgun (WGS) entry which is preliminary data.</text>
</comment>
<dbReference type="Pfam" id="PF00581">
    <property type="entry name" value="Rhodanese"/>
    <property type="match status" value="1"/>
</dbReference>
<dbReference type="InterPro" id="IPR001763">
    <property type="entry name" value="Rhodanese-like_dom"/>
</dbReference>
<comment type="catalytic activity">
    <reaction evidence="16">
        <text>O-phospho-L-seryl-[protein] + H2O = L-seryl-[protein] + phosphate</text>
        <dbReference type="Rhea" id="RHEA:20629"/>
        <dbReference type="Rhea" id="RHEA-COMP:9863"/>
        <dbReference type="Rhea" id="RHEA-COMP:11604"/>
        <dbReference type="ChEBI" id="CHEBI:15377"/>
        <dbReference type="ChEBI" id="CHEBI:29999"/>
        <dbReference type="ChEBI" id="CHEBI:43474"/>
        <dbReference type="ChEBI" id="CHEBI:83421"/>
        <dbReference type="EC" id="3.1.3.16"/>
    </reaction>
</comment>
<evidence type="ECO:0000259" key="19">
    <source>
        <dbReference type="PROSITE" id="PS50054"/>
    </source>
</evidence>
<comment type="catalytic activity">
    <reaction evidence="18">
        <text>O-phospho-L-tyrosyl-[protein] + H2O = L-tyrosyl-[protein] + phosphate</text>
        <dbReference type="Rhea" id="RHEA:10684"/>
        <dbReference type="Rhea" id="RHEA-COMP:10136"/>
        <dbReference type="Rhea" id="RHEA-COMP:20101"/>
        <dbReference type="ChEBI" id="CHEBI:15377"/>
        <dbReference type="ChEBI" id="CHEBI:43474"/>
        <dbReference type="ChEBI" id="CHEBI:46858"/>
        <dbReference type="ChEBI" id="CHEBI:61978"/>
        <dbReference type="EC" id="3.1.3.48"/>
    </reaction>
</comment>
<dbReference type="Gene3D" id="1.10.238.10">
    <property type="entry name" value="EF-hand"/>
    <property type="match status" value="2"/>
</dbReference>
<keyword evidence="5" id="KW-0963">Cytoplasm</keyword>
<reference evidence="23" key="1">
    <citation type="submission" date="2022-07" db="EMBL/GenBank/DDBJ databases">
        <title>Chromosome-level genome of Muraenolepis orangiensis.</title>
        <authorList>
            <person name="Kim J."/>
        </authorList>
    </citation>
    <scope>NUCLEOTIDE SEQUENCE</scope>
    <source>
        <strain evidence="23">KU_S4_2022</strain>
        <tissue evidence="23">Muscle</tissue>
    </source>
</reference>
<dbReference type="SMART" id="SM00054">
    <property type="entry name" value="EFh"/>
    <property type="match status" value="4"/>
</dbReference>
<comment type="similarity">
    <text evidence="2">Belongs to the protein-tyrosine phosphatase family. Non-receptor class dual specificity subfamily.</text>
</comment>
<evidence type="ECO:0000256" key="11">
    <source>
        <dbReference type="ARBA" id="ARBA00022990"/>
    </source>
</evidence>
<dbReference type="EMBL" id="JANIIK010000117">
    <property type="protein sequence ID" value="KAJ3586722.1"/>
    <property type="molecule type" value="Genomic_DNA"/>
</dbReference>
<evidence type="ECO:0000259" key="21">
    <source>
        <dbReference type="PROSITE" id="PS50206"/>
    </source>
</evidence>
<dbReference type="Gene3D" id="3.40.250.10">
    <property type="entry name" value="Rhodanese-like domain"/>
    <property type="match status" value="1"/>
</dbReference>
<dbReference type="PANTHER" id="PTHR10159:SF519">
    <property type="entry name" value="DUAL SPECIFICITY PROTEIN PHOSPHATASE MPK3"/>
    <property type="match status" value="1"/>
</dbReference>
<dbReference type="CDD" id="cd00051">
    <property type="entry name" value="EFh"/>
    <property type="match status" value="2"/>
</dbReference>
<evidence type="ECO:0000256" key="5">
    <source>
        <dbReference type="ARBA" id="ARBA00022490"/>
    </source>
</evidence>
<evidence type="ECO:0000256" key="3">
    <source>
        <dbReference type="ARBA" id="ARBA00013064"/>
    </source>
</evidence>
<evidence type="ECO:0000259" key="20">
    <source>
        <dbReference type="PROSITE" id="PS50056"/>
    </source>
</evidence>
<dbReference type="GO" id="GO:0004722">
    <property type="term" value="F:protein serine/threonine phosphatase activity"/>
    <property type="evidence" value="ECO:0007669"/>
    <property type="project" value="UniProtKB-EC"/>
</dbReference>
<dbReference type="GO" id="GO:0008330">
    <property type="term" value="F:protein tyrosine/threonine phosphatase activity"/>
    <property type="evidence" value="ECO:0007669"/>
    <property type="project" value="TreeGrafter"/>
</dbReference>
<dbReference type="CDD" id="cd01446">
    <property type="entry name" value="DSP_MapKP"/>
    <property type="match status" value="1"/>
</dbReference>
<dbReference type="FunFam" id="3.90.190.10:FF:000011">
    <property type="entry name" value="Dual specificity phosphatase 6"/>
    <property type="match status" value="1"/>
</dbReference>
<evidence type="ECO:0000256" key="16">
    <source>
        <dbReference type="ARBA" id="ARBA00047761"/>
    </source>
</evidence>
<evidence type="ECO:0000256" key="1">
    <source>
        <dbReference type="ARBA" id="ARBA00004496"/>
    </source>
</evidence>
<comment type="similarity">
    <text evidence="14">Belongs to the troponin C family.</text>
</comment>
<dbReference type="EC" id="3.1.3.16" evidence="4"/>
<keyword evidence="24" id="KW-1185">Reference proteome</keyword>
<dbReference type="GO" id="GO:0005509">
    <property type="term" value="F:calcium ion binding"/>
    <property type="evidence" value="ECO:0007669"/>
    <property type="project" value="InterPro"/>
</dbReference>
<dbReference type="SUPFAM" id="SSF52821">
    <property type="entry name" value="Rhodanese/Cell cycle control phosphatase"/>
    <property type="match status" value="1"/>
</dbReference>
<proteinExistence type="inferred from homology"/>
<dbReference type="Pfam" id="PF13833">
    <property type="entry name" value="EF-hand_8"/>
    <property type="match status" value="1"/>
</dbReference>
<dbReference type="GO" id="GO:0033550">
    <property type="term" value="F:MAP kinase tyrosine phosphatase activity"/>
    <property type="evidence" value="ECO:0007669"/>
    <property type="project" value="TreeGrafter"/>
</dbReference>
<dbReference type="SUPFAM" id="SSF52799">
    <property type="entry name" value="(Phosphotyrosine protein) phosphatases II"/>
    <property type="match status" value="1"/>
</dbReference>
<evidence type="ECO:0000256" key="2">
    <source>
        <dbReference type="ARBA" id="ARBA00008601"/>
    </source>
</evidence>
<dbReference type="PROSITE" id="PS00018">
    <property type="entry name" value="EF_HAND_1"/>
    <property type="match status" value="3"/>
</dbReference>
<keyword evidence="10" id="KW-0904">Protein phosphatase</keyword>
<dbReference type="SMART" id="SM00450">
    <property type="entry name" value="RHOD"/>
    <property type="match status" value="1"/>
</dbReference>
<dbReference type="PROSITE" id="PS50222">
    <property type="entry name" value="EF_HAND_2"/>
    <property type="match status" value="4"/>
</dbReference>
<feature type="domain" description="Tyrosine-protein phosphatase" evidence="19">
    <location>
        <begin position="277"/>
        <end position="423"/>
    </location>
</feature>
<feature type="domain" description="Rhodanese" evidence="21">
    <location>
        <begin position="178"/>
        <end position="270"/>
    </location>
</feature>
<dbReference type="Proteomes" id="UP001148018">
    <property type="component" value="Unassembled WGS sequence"/>
</dbReference>
<dbReference type="SMART" id="SM00195">
    <property type="entry name" value="DSPc"/>
    <property type="match status" value="1"/>
</dbReference>
<dbReference type="InterPro" id="IPR011992">
    <property type="entry name" value="EF-hand-dom_pair"/>
</dbReference>
<dbReference type="GO" id="GO:0017017">
    <property type="term" value="F:MAP kinase tyrosine/serine/threonine phosphatase activity"/>
    <property type="evidence" value="ECO:0007669"/>
    <property type="project" value="InterPro"/>
</dbReference>
<evidence type="ECO:0000256" key="13">
    <source>
        <dbReference type="ARBA" id="ARBA00037722"/>
    </source>
</evidence>
<name>A0A9Q0I4M5_9TELE</name>